<dbReference type="Gene3D" id="1.10.10.10">
    <property type="entry name" value="Winged helix-like DNA-binding domain superfamily/Winged helix DNA-binding domain"/>
    <property type="match status" value="1"/>
</dbReference>
<keyword evidence="3" id="KW-0804">Transcription</keyword>
<sequence>MPGTHTRVPSVVVGPLPVPVPSAEYDACPVTELFRRFGDKWTLLIVVLLGQRPHRFNELHRTVEGISQRMLTRTVRILERDGLIARTVHATAPPSVEYDLTPLGRTLLHPLSTLADWAVAHGAEIASARNRHDAHPPSPGSSMTGDVGGPPVELDEAVEFYAAYLDALYRYEVAVRTEPDDVLAERRARAHTFLDPLRGAWIDTWSPRPPGLTPEEIGQWEARLPTMRRPALFLVAEYAVPEWGSLFAGYTGGTGTLTYRSYMYRFLAGEVDGKPAIVSQYSIEPSYGEEGQVTWDFTQGVEVADLGRPVAARGLREPFLDDEILDYRRILQETGA</sequence>
<dbReference type="Proteomes" id="UP000635606">
    <property type="component" value="Unassembled WGS sequence"/>
</dbReference>
<dbReference type="PANTHER" id="PTHR33204:SF39">
    <property type="entry name" value="TRANSCRIPTIONAL REGULATORY PROTEIN"/>
    <property type="match status" value="1"/>
</dbReference>
<evidence type="ECO:0000259" key="5">
    <source>
        <dbReference type="PROSITE" id="PS51118"/>
    </source>
</evidence>
<dbReference type="InterPro" id="IPR002577">
    <property type="entry name" value="HTH_HxlR"/>
</dbReference>
<evidence type="ECO:0000256" key="1">
    <source>
        <dbReference type="ARBA" id="ARBA00023015"/>
    </source>
</evidence>
<gene>
    <name evidence="6" type="ORF">Voc01_062220</name>
</gene>
<comment type="caution">
    <text evidence="6">The sequence shown here is derived from an EMBL/GenBank/DDBJ whole genome shotgun (WGS) entry which is preliminary data.</text>
</comment>
<protein>
    <recommendedName>
        <fullName evidence="5">HTH hxlR-type domain-containing protein</fullName>
    </recommendedName>
</protein>
<accession>A0A8J4ED96</accession>
<dbReference type="PROSITE" id="PS51118">
    <property type="entry name" value="HTH_HXLR"/>
    <property type="match status" value="1"/>
</dbReference>
<keyword evidence="7" id="KW-1185">Reference proteome</keyword>
<dbReference type="EMBL" id="BOPH01000088">
    <property type="protein sequence ID" value="GIJ71305.1"/>
    <property type="molecule type" value="Genomic_DNA"/>
</dbReference>
<reference evidence="6" key="1">
    <citation type="submission" date="2021-01" db="EMBL/GenBank/DDBJ databases">
        <title>Whole genome shotgun sequence of Virgisporangium ochraceum NBRC 16418.</title>
        <authorList>
            <person name="Komaki H."/>
            <person name="Tamura T."/>
        </authorList>
    </citation>
    <scope>NUCLEOTIDE SEQUENCE</scope>
    <source>
        <strain evidence="6">NBRC 16418</strain>
    </source>
</reference>
<evidence type="ECO:0000256" key="4">
    <source>
        <dbReference type="SAM" id="MobiDB-lite"/>
    </source>
</evidence>
<evidence type="ECO:0000313" key="6">
    <source>
        <dbReference type="EMBL" id="GIJ71305.1"/>
    </source>
</evidence>
<dbReference type="Pfam" id="PF01638">
    <property type="entry name" value="HxlR"/>
    <property type="match status" value="1"/>
</dbReference>
<keyword evidence="2" id="KW-0238">DNA-binding</keyword>
<evidence type="ECO:0000256" key="3">
    <source>
        <dbReference type="ARBA" id="ARBA00023163"/>
    </source>
</evidence>
<dbReference type="PANTHER" id="PTHR33204">
    <property type="entry name" value="TRANSCRIPTIONAL REGULATOR, MARR FAMILY"/>
    <property type="match status" value="1"/>
</dbReference>
<proteinExistence type="predicted"/>
<evidence type="ECO:0000256" key="2">
    <source>
        <dbReference type="ARBA" id="ARBA00023125"/>
    </source>
</evidence>
<dbReference type="GO" id="GO:0003677">
    <property type="term" value="F:DNA binding"/>
    <property type="evidence" value="ECO:0007669"/>
    <property type="project" value="UniProtKB-KW"/>
</dbReference>
<keyword evidence="1" id="KW-0805">Transcription regulation</keyword>
<dbReference type="AlphaFoldDB" id="A0A8J4ED96"/>
<evidence type="ECO:0000313" key="7">
    <source>
        <dbReference type="Proteomes" id="UP000635606"/>
    </source>
</evidence>
<dbReference type="InterPro" id="IPR036390">
    <property type="entry name" value="WH_DNA-bd_sf"/>
</dbReference>
<feature type="region of interest" description="Disordered" evidence="4">
    <location>
        <begin position="130"/>
        <end position="149"/>
    </location>
</feature>
<organism evidence="6 7">
    <name type="scientific">Virgisporangium ochraceum</name>
    <dbReference type="NCBI Taxonomy" id="65505"/>
    <lineage>
        <taxon>Bacteria</taxon>
        <taxon>Bacillati</taxon>
        <taxon>Actinomycetota</taxon>
        <taxon>Actinomycetes</taxon>
        <taxon>Micromonosporales</taxon>
        <taxon>Micromonosporaceae</taxon>
        <taxon>Virgisporangium</taxon>
    </lineage>
</organism>
<feature type="domain" description="HTH hxlR-type" evidence="5">
    <location>
        <begin position="28"/>
        <end position="126"/>
    </location>
</feature>
<dbReference type="SUPFAM" id="SSF46785">
    <property type="entry name" value="Winged helix' DNA-binding domain"/>
    <property type="match status" value="1"/>
</dbReference>
<dbReference type="InterPro" id="IPR036388">
    <property type="entry name" value="WH-like_DNA-bd_sf"/>
</dbReference>
<name>A0A8J4ED96_9ACTN</name>